<keyword evidence="3" id="KW-1185">Reference proteome</keyword>
<feature type="transmembrane region" description="Helical" evidence="1">
    <location>
        <begin position="84"/>
        <end position="110"/>
    </location>
</feature>
<protein>
    <submittedName>
        <fullName evidence="2">Membrane protein YedE/YeeE</fullName>
    </submittedName>
</protein>
<dbReference type="EMBL" id="JAVDXV010000002">
    <property type="protein sequence ID" value="MDR7332172.1"/>
    <property type="molecule type" value="Genomic_DNA"/>
</dbReference>
<evidence type="ECO:0000313" key="3">
    <source>
        <dbReference type="Proteomes" id="UP001180825"/>
    </source>
</evidence>
<keyword evidence="1" id="KW-1133">Transmembrane helix</keyword>
<sequence>MPVLAALLAGLVFGIGLIVSGMADPAKVLGFLDLAGPWDPSLALVMAGAIAVGVVAFAIAARSRRTLLGLDFNLPAARHIDRRLVGGSLLFGIGWGLAGFCPGPALVALGMGELKAVVFVAAMLAGMGLFELLQRKG</sequence>
<dbReference type="Proteomes" id="UP001180825">
    <property type="component" value="Unassembled WGS sequence"/>
</dbReference>
<feature type="transmembrane region" description="Helical" evidence="1">
    <location>
        <begin position="116"/>
        <end position="133"/>
    </location>
</feature>
<feature type="transmembrane region" description="Helical" evidence="1">
    <location>
        <begin position="42"/>
        <end position="63"/>
    </location>
</feature>
<accession>A0ABU2A6Q3</accession>
<dbReference type="RefSeq" id="WP_310326332.1">
    <property type="nucleotide sequence ID" value="NZ_JAVDXV010000002.1"/>
</dbReference>
<organism evidence="2 3">
    <name type="scientific">Roseateles asaccharophilus</name>
    <dbReference type="NCBI Taxonomy" id="582607"/>
    <lineage>
        <taxon>Bacteria</taxon>
        <taxon>Pseudomonadati</taxon>
        <taxon>Pseudomonadota</taxon>
        <taxon>Betaproteobacteria</taxon>
        <taxon>Burkholderiales</taxon>
        <taxon>Sphaerotilaceae</taxon>
        <taxon>Roseateles</taxon>
    </lineage>
</organism>
<evidence type="ECO:0000313" key="2">
    <source>
        <dbReference type="EMBL" id="MDR7332172.1"/>
    </source>
</evidence>
<dbReference type="InterPro" id="IPR046513">
    <property type="entry name" value="DUF6691"/>
</dbReference>
<reference evidence="2 3" key="1">
    <citation type="submission" date="2023-07" db="EMBL/GenBank/DDBJ databases">
        <title>Sorghum-associated microbial communities from plants grown in Nebraska, USA.</title>
        <authorList>
            <person name="Schachtman D."/>
        </authorList>
    </citation>
    <scope>NUCLEOTIDE SEQUENCE [LARGE SCALE GENOMIC DNA]</scope>
    <source>
        <strain evidence="2 3">BE316</strain>
    </source>
</reference>
<name>A0ABU2A6Q3_9BURK</name>
<comment type="caution">
    <text evidence="2">The sequence shown here is derived from an EMBL/GenBank/DDBJ whole genome shotgun (WGS) entry which is preliminary data.</text>
</comment>
<dbReference type="Pfam" id="PF20398">
    <property type="entry name" value="DUF6691"/>
    <property type="match status" value="1"/>
</dbReference>
<keyword evidence="1" id="KW-0472">Membrane</keyword>
<evidence type="ECO:0000256" key="1">
    <source>
        <dbReference type="SAM" id="Phobius"/>
    </source>
</evidence>
<gene>
    <name evidence="2" type="ORF">J2X21_001298</name>
</gene>
<keyword evidence="1" id="KW-0812">Transmembrane</keyword>
<proteinExistence type="predicted"/>